<accession>A0AAD9YQR4</accession>
<sequence>MLPSSCSAQGSGTLPLCTDQDPAAAQPLRACPT</sequence>
<name>A0AAD9YQR4_COLKA</name>
<reference evidence="2" key="1">
    <citation type="submission" date="2023-02" db="EMBL/GenBank/DDBJ databases">
        <title>Colletotrichum kahawae CIFC_Que2 genome sequencing and assembly.</title>
        <authorList>
            <person name="Baroncelli R."/>
        </authorList>
    </citation>
    <scope>NUCLEOTIDE SEQUENCE</scope>
    <source>
        <strain evidence="2">CIFC_Que2</strain>
    </source>
</reference>
<keyword evidence="3" id="KW-1185">Reference proteome</keyword>
<evidence type="ECO:0000313" key="3">
    <source>
        <dbReference type="Proteomes" id="UP001281614"/>
    </source>
</evidence>
<feature type="compositionally biased region" description="Polar residues" evidence="1">
    <location>
        <begin position="1"/>
        <end position="12"/>
    </location>
</feature>
<evidence type="ECO:0000313" key="2">
    <source>
        <dbReference type="EMBL" id="KAK2773777.1"/>
    </source>
</evidence>
<dbReference type="EMBL" id="VYYT01000053">
    <property type="protein sequence ID" value="KAK2773777.1"/>
    <property type="molecule type" value="Genomic_DNA"/>
</dbReference>
<comment type="caution">
    <text evidence="2">The sequence shown here is derived from an EMBL/GenBank/DDBJ whole genome shotgun (WGS) entry which is preliminary data.</text>
</comment>
<dbReference type="Proteomes" id="UP001281614">
    <property type="component" value="Unassembled WGS sequence"/>
</dbReference>
<gene>
    <name evidence="2" type="ORF">CKAH01_13456</name>
</gene>
<proteinExistence type="predicted"/>
<dbReference type="AlphaFoldDB" id="A0AAD9YQR4"/>
<protein>
    <submittedName>
        <fullName evidence="2">Uncharacterized protein</fullName>
    </submittedName>
</protein>
<organism evidence="2 3">
    <name type="scientific">Colletotrichum kahawae</name>
    <name type="common">Coffee berry disease fungus</name>
    <dbReference type="NCBI Taxonomy" id="34407"/>
    <lineage>
        <taxon>Eukaryota</taxon>
        <taxon>Fungi</taxon>
        <taxon>Dikarya</taxon>
        <taxon>Ascomycota</taxon>
        <taxon>Pezizomycotina</taxon>
        <taxon>Sordariomycetes</taxon>
        <taxon>Hypocreomycetidae</taxon>
        <taxon>Glomerellales</taxon>
        <taxon>Glomerellaceae</taxon>
        <taxon>Colletotrichum</taxon>
        <taxon>Colletotrichum gloeosporioides species complex</taxon>
    </lineage>
</organism>
<evidence type="ECO:0000256" key="1">
    <source>
        <dbReference type="SAM" id="MobiDB-lite"/>
    </source>
</evidence>
<feature type="region of interest" description="Disordered" evidence="1">
    <location>
        <begin position="1"/>
        <end position="20"/>
    </location>
</feature>